<gene>
    <name evidence="1" type="ORF">CZ674_08490</name>
</gene>
<name>A0A1R4G3C1_9MICO</name>
<dbReference type="EMBL" id="FUHU01000036">
    <property type="protein sequence ID" value="SJM62666.1"/>
    <property type="molecule type" value="Genomic_DNA"/>
</dbReference>
<reference evidence="1 2" key="1">
    <citation type="submission" date="2017-02" db="EMBL/GenBank/DDBJ databases">
        <authorList>
            <person name="Peterson S.W."/>
        </authorList>
    </citation>
    <scope>NUCLEOTIDE SEQUENCE [LARGE SCALE GENOMIC DNA]</scope>
    <source>
        <strain evidence="1 2">LMG 22410</strain>
    </source>
</reference>
<protein>
    <submittedName>
        <fullName evidence="1">Uncharacterized protein</fullName>
    </submittedName>
</protein>
<evidence type="ECO:0000313" key="1">
    <source>
        <dbReference type="EMBL" id="SJM62666.1"/>
    </source>
</evidence>
<dbReference type="AlphaFoldDB" id="A0A1R4G3C1"/>
<keyword evidence="2" id="KW-1185">Reference proteome</keyword>
<dbReference type="Proteomes" id="UP000195787">
    <property type="component" value="Unassembled WGS sequence"/>
</dbReference>
<organism evidence="1 2">
    <name type="scientific">Agrococcus casei LMG 22410</name>
    <dbReference type="NCBI Taxonomy" id="1255656"/>
    <lineage>
        <taxon>Bacteria</taxon>
        <taxon>Bacillati</taxon>
        <taxon>Actinomycetota</taxon>
        <taxon>Actinomycetes</taxon>
        <taxon>Micrococcales</taxon>
        <taxon>Microbacteriaceae</taxon>
        <taxon>Agrococcus</taxon>
    </lineage>
</organism>
<proteinExistence type="predicted"/>
<sequence>MQRPRERGSVECQSLHCGRFRREGRRWPPARAESVDCH</sequence>
<accession>A0A1R4G3C1</accession>
<evidence type="ECO:0000313" key="2">
    <source>
        <dbReference type="Proteomes" id="UP000195787"/>
    </source>
</evidence>